<gene>
    <name evidence="2" type="ORF">SEUCBS140593_003768</name>
</gene>
<organism evidence="2 3">
    <name type="scientific">Sporothrix eucalyptigena</name>
    <dbReference type="NCBI Taxonomy" id="1812306"/>
    <lineage>
        <taxon>Eukaryota</taxon>
        <taxon>Fungi</taxon>
        <taxon>Dikarya</taxon>
        <taxon>Ascomycota</taxon>
        <taxon>Pezizomycotina</taxon>
        <taxon>Sordariomycetes</taxon>
        <taxon>Sordariomycetidae</taxon>
        <taxon>Ophiostomatales</taxon>
        <taxon>Ophiostomataceae</taxon>
        <taxon>Sporothrix</taxon>
    </lineage>
</organism>
<protein>
    <submittedName>
        <fullName evidence="2">Uncharacterized protein</fullName>
    </submittedName>
</protein>
<feature type="compositionally biased region" description="Basic residues" evidence="1">
    <location>
        <begin position="56"/>
        <end position="69"/>
    </location>
</feature>
<proteinExistence type="predicted"/>
<dbReference type="EMBL" id="CAWUHD010000030">
    <property type="protein sequence ID" value="CAK7219081.1"/>
    <property type="molecule type" value="Genomic_DNA"/>
</dbReference>
<comment type="caution">
    <text evidence="2">The sequence shown here is derived from an EMBL/GenBank/DDBJ whole genome shotgun (WGS) entry which is preliminary data.</text>
</comment>
<accession>A0ABP0BIR5</accession>
<reference evidence="2 3" key="1">
    <citation type="submission" date="2024-01" db="EMBL/GenBank/DDBJ databases">
        <authorList>
            <person name="Allen C."/>
            <person name="Tagirdzhanova G."/>
        </authorList>
    </citation>
    <scope>NUCLEOTIDE SEQUENCE [LARGE SCALE GENOMIC DNA]</scope>
</reference>
<feature type="compositionally biased region" description="Low complexity" evidence="1">
    <location>
        <begin position="39"/>
        <end position="52"/>
    </location>
</feature>
<evidence type="ECO:0000313" key="3">
    <source>
        <dbReference type="Proteomes" id="UP001642482"/>
    </source>
</evidence>
<evidence type="ECO:0000313" key="2">
    <source>
        <dbReference type="EMBL" id="CAK7219081.1"/>
    </source>
</evidence>
<dbReference type="Proteomes" id="UP001642482">
    <property type="component" value="Unassembled WGS sequence"/>
</dbReference>
<keyword evidence="3" id="KW-1185">Reference proteome</keyword>
<evidence type="ECO:0000256" key="1">
    <source>
        <dbReference type="SAM" id="MobiDB-lite"/>
    </source>
</evidence>
<sequence>MVETLSTDGPPALTAYKILKKKVQQLPLNFGDQDLPVASSTTQSKSQQLQSQRSPRAPKRRRGQSRVQRRKASLNLTFDWTDIPDNWFEPDLGAELFRLPSQTSVLMHEEGVQPLLPLALTASPSEMSSSTIPTATMGTTAAPITAISLATTPDASAMDFASTAAFGQDLVMQTSNDGISGFELACSSLLGGQQESPLGLLRIGAGDGTGEGGMVYISDPDVQLPTPPPAVDFGSQQASKGAFGVVTASERCPESLQMDILLDGLVGTDPWSSMEPGYECVPVQGSIGDIFMEFGE</sequence>
<name>A0ABP0BIR5_9PEZI</name>
<feature type="region of interest" description="Disordered" evidence="1">
    <location>
        <begin position="31"/>
        <end position="69"/>
    </location>
</feature>